<dbReference type="PANTHER" id="PTHR43586">
    <property type="entry name" value="CYSTEINE DESULFURASE"/>
    <property type="match status" value="1"/>
</dbReference>
<dbReference type="InterPro" id="IPR015422">
    <property type="entry name" value="PyrdxlP-dep_Trfase_small"/>
</dbReference>
<evidence type="ECO:0000256" key="6">
    <source>
        <dbReference type="ARBA" id="ARBA00022679"/>
    </source>
</evidence>
<dbReference type="GO" id="GO:0031071">
    <property type="term" value="F:cysteine desulfurase activity"/>
    <property type="evidence" value="ECO:0007669"/>
    <property type="project" value="UniProtKB-EC"/>
</dbReference>
<evidence type="ECO:0000256" key="2">
    <source>
        <dbReference type="ARBA" id="ARBA00002824"/>
    </source>
</evidence>
<dbReference type="Proteomes" id="UP000287823">
    <property type="component" value="Unassembled WGS sequence"/>
</dbReference>
<evidence type="ECO:0000256" key="7">
    <source>
        <dbReference type="ARBA" id="ARBA00022898"/>
    </source>
</evidence>
<dbReference type="InterPro" id="IPR020578">
    <property type="entry name" value="Aminotrans_V_PyrdxlP_BS"/>
</dbReference>
<dbReference type="InterPro" id="IPR015424">
    <property type="entry name" value="PyrdxlP-dep_Trfase"/>
</dbReference>
<evidence type="ECO:0000313" key="11">
    <source>
        <dbReference type="EMBL" id="RUO33015.1"/>
    </source>
</evidence>
<dbReference type="InterPro" id="IPR015421">
    <property type="entry name" value="PyrdxlP-dep_Trfase_major"/>
</dbReference>
<dbReference type="PROSITE" id="PS00595">
    <property type="entry name" value="AA_TRANSFER_CLASS_5"/>
    <property type="match status" value="1"/>
</dbReference>
<comment type="function">
    <text evidence="2">Catalyzes the removal of elemental sulfur and selenium atoms from L-cysteine, L-cystine, L-selenocysteine, and L-selenocystine to produce L-alanine.</text>
</comment>
<dbReference type="Gene3D" id="3.90.1150.10">
    <property type="entry name" value="Aspartate Aminotransferase, domain 1"/>
    <property type="match status" value="1"/>
</dbReference>
<reference evidence="11 12" key="1">
    <citation type="journal article" date="2011" name="Front. Microbiol.">
        <title>Genomic signatures of strain selection and enhancement in Bacillus atrophaeus var. globigii, a historical biowarfare simulant.</title>
        <authorList>
            <person name="Gibbons H.S."/>
            <person name="Broomall S.M."/>
            <person name="McNew L.A."/>
            <person name="Daligault H."/>
            <person name="Chapman C."/>
            <person name="Bruce D."/>
            <person name="Karavis M."/>
            <person name="Krepps M."/>
            <person name="McGregor P.A."/>
            <person name="Hong C."/>
            <person name="Park K.H."/>
            <person name="Akmal A."/>
            <person name="Feldman A."/>
            <person name="Lin J.S."/>
            <person name="Chang W.E."/>
            <person name="Higgs B.W."/>
            <person name="Demirev P."/>
            <person name="Lindquist J."/>
            <person name="Liem A."/>
            <person name="Fochler E."/>
            <person name="Read T.D."/>
            <person name="Tapia R."/>
            <person name="Johnson S."/>
            <person name="Bishop-Lilly K.A."/>
            <person name="Detter C."/>
            <person name="Han C."/>
            <person name="Sozhamannan S."/>
            <person name="Rosenzweig C.N."/>
            <person name="Skowronski E.W."/>
        </authorList>
    </citation>
    <scope>NUCLEOTIDE SEQUENCE [LARGE SCALE GENOMIC DNA]</scope>
    <source>
        <strain evidence="11 12">Y4G10-17</strain>
    </source>
</reference>
<dbReference type="SUPFAM" id="SSF53383">
    <property type="entry name" value="PLP-dependent transferases"/>
    <property type="match status" value="1"/>
</dbReference>
<dbReference type="InterPro" id="IPR000192">
    <property type="entry name" value="Aminotrans_V_dom"/>
</dbReference>
<evidence type="ECO:0000256" key="8">
    <source>
        <dbReference type="ARBA" id="ARBA00050776"/>
    </source>
</evidence>
<dbReference type="GO" id="GO:0030170">
    <property type="term" value="F:pyridoxal phosphate binding"/>
    <property type="evidence" value="ECO:0007669"/>
    <property type="project" value="InterPro"/>
</dbReference>
<accession>A0A432WGY9</accession>
<dbReference type="CDD" id="cd06453">
    <property type="entry name" value="SufS_like"/>
    <property type="match status" value="1"/>
</dbReference>
<dbReference type="Pfam" id="PF00266">
    <property type="entry name" value="Aminotran_5"/>
    <property type="match status" value="1"/>
</dbReference>
<evidence type="ECO:0000256" key="1">
    <source>
        <dbReference type="ARBA" id="ARBA00001933"/>
    </source>
</evidence>
<evidence type="ECO:0000256" key="9">
    <source>
        <dbReference type="RuleBase" id="RU004504"/>
    </source>
</evidence>
<comment type="caution">
    <text evidence="11">The sequence shown here is derived from an EMBL/GenBank/DDBJ whole genome shotgun (WGS) entry which is preliminary data.</text>
</comment>
<feature type="domain" description="Aminotransferase class V" evidence="10">
    <location>
        <begin position="27"/>
        <end position="392"/>
    </location>
</feature>
<evidence type="ECO:0000256" key="4">
    <source>
        <dbReference type="ARBA" id="ARBA00012239"/>
    </source>
</evidence>
<name>A0A432WGY9_9GAMM</name>
<dbReference type="Gene3D" id="3.40.640.10">
    <property type="entry name" value="Type I PLP-dependent aspartate aminotransferase-like (Major domain)"/>
    <property type="match status" value="1"/>
</dbReference>
<comment type="catalytic activity">
    <reaction evidence="8">
        <text>(sulfur carrier)-H + L-cysteine = (sulfur carrier)-SH + L-alanine</text>
        <dbReference type="Rhea" id="RHEA:43892"/>
        <dbReference type="Rhea" id="RHEA-COMP:14737"/>
        <dbReference type="Rhea" id="RHEA-COMP:14739"/>
        <dbReference type="ChEBI" id="CHEBI:29917"/>
        <dbReference type="ChEBI" id="CHEBI:35235"/>
        <dbReference type="ChEBI" id="CHEBI:57972"/>
        <dbReference type="ChEBI" id="CHEBI:64428"/>
        <dbReference type="EC" id="2.8.1.7"/>
    </reaction>
</comment>
<sequence>MQTNNEVIMSQWREQFSVFRQRPDWAYFDNAASCQVPDVVLEAICDYQHHYHANVHRGSYEQSQHATALYESWRAKVAGFVGATSDSLIFTRGTTESMNLLAESLLRPRLQRGDNVVVTLSEHHANWLPWQRVCEQVGAEFRVADLKDDGTVDNLMQLVDERTCLVSLNHASNVLGVINPVAEICHQLREQGVLSVVDAAQSAAHMAIDVNQLGCDALAFSGHKLYGPTGIGGLYVRHDVLAAMPPYQVGGGMVDKVYQQDSTFHSGVQGFEAGTPNLVGAAGLATAVEFLQDARANGSSEYLRGLFKQLEAVLADVSWLTALPHSGGRVPVISVHNPAVHPRELAICLDQDGVSARAGRHCAQPLTDKLTSNGCLRFSLGLHSNEADIERLARGLRECKLKP</sequence>
<keyword evidence="6" id="KW-0808">Transferase</keyword>
<gene>
    <name evidence="11" type="ORF">CWE14_07155</name>
</gene>
<dbReference type="InterPro" id="IPR010970">
    <property type="entry name" value="Cys_dSase_SufS"/>
</dbReference>
<protein>
    <recommendedName>
        <fullName evidence="5">Probable cysteine desulfurase</fullName>
        <ecNumber evidence="4">2.8.1.7</ecNumber>
    </recommendedName>
</protein>
<evidence type="ECO:0000313" key="12">
    <source>
        <dbReference type="Proteomes" id="UP000287823"/>
    </source>
</evidence>
<organism evidence="11 12">
    <name type="scientific">Aliidiomarina soli</name>
    <dbReference type="NCBI Taxonomy" id="1928574"/>
    <lineage>
        <taxon>Bacteria</taxon>
        <taxon>Pseudomonadati</taxon>
        <taxon>Pseudomonadota</taxon>
        <taxon>Gammaproteobacteria</taxon>
        <taxon>Alteromonadales</taxon>
        <taxon>Idiomarinaceae</taxon>
        <taxon>Aliidiomarina</taxon>
    </lineage>
</organism>
<dbReference type="PIRSF" id="PIRSF005572">
    <property type="entry name" value="NifS"/>
    <property type="match status" value="1"/>
</dbReference>
<comment type="similarity">
    <text evidence="3">Belongs to the class-V pyridoxal-phosphate-dependent aminotransferase family. Csd subfamily.</text>
</comment>
<keyword evidence="7" id="KW-0663">Pyridoxal phosphate</keyword>
<evidence type="ECO:0000256" key="5">
    <source>
        <dbReference type="ARBA" id="ARBA00021850"/>
    </source>
</evidence>
<evidence type="ECO:0000259" key="10">
    <source>
        <dbReference type="Pfam" id="PF00266"/>
    </source>
</evidence>
<dbReference type="EC" id="2.8.1.7" evidence="4"/>
<dbReference type="PANTHER" id="PTHR43586:SF8">
    <property type="entry name" value="CYSTEINE DESULFURASE 1, CHLOROPLASTIC"/>
    <property type="match status" value="1"/>
</dbReference>
<evidence type="ECO:0000256" key="3">
    <source>
        <dbReference type="ARBA" id="ARBA00010447"/>
    </source>
</evidence>
<dbReference type="InterPro" id="IPR016454">
    <property type="entry name" value="Cysteine_dSase"/>
</dbReference>
<dbReference type="GO" id="GO:0006534">
    <property type="term" value="P:cysteine metabolic process"/>
    <property type="evidence" value="ECO:0007669"/>
    <property type="project" value="InterPro"/>
</dbReference>
<proteinExistence type="inferred from homology"/>
<comment type="cofactor">
    <cofactor evidence="1 9">
        <name>pyridoxal 5'-phosphate</name>
        <dbReference type="ChEBI" id="CHEBI:597326"/>
    </cofactor>
</comment>
<keyword evidence="12" id="KW-1185">Reference proteome</keyword>
<dbReference type="AlphaFoldDB" id="A0A432WGY9"/>
<dbReference type="EMBL" id="PIPO01000003">
    <property type="protein sequence ID" value="RUO33015.1"/>
    <property type="molecule type" value="Genomic_DNA"/>
</dbReference>